<dbReference type="Pfam" id="PF17356">
    <property type="entry name" value="PBSX_XtrA"/>
    <property type="match status" value="1"/>
</dbReference>
<dbReference type="AlphaFoldDB" id="A0AAN1SFT6"/>
<protein>
    <submittedName>
        <fullName evidence="1">Uncharacterized protein</fullName>
    </submittedName>
</protein>
<dbReference type="KEGG" id="thl:TEH_08530"/>
<accession>A0AAN1SFT6</accession>
<dbReference type="RefSeq" id="WP_014124244.1">
    <property type="nucleotide sequence ID" value="NC_016052.1"/>
</dbReference>
<organism evidence="1 2">
    <name type="scientific">Tetragenococcus halophilus (strain DSM 20338 / JCM 20259 / NCIMB 9735 / NBRC 12172)</name>
    <name type="common">Pediococcus halophilus</name>
    <dbReference type="NCBI Taxonomy" id="945021"/>
    <lineage>
        <taxon>Bacteria</taxon>
        <taxon>Bacillati</taxon>
        <taxon>Bacillota</taxon>
        <taxon>Bacilli</taxon>
        <taxon>Lactobacillales</taxon>
        <taxon>Enterococcaceae</taxon>
        <taxon>Tetragenococcus</taxon>
    </lineage>
</organism>
<proteinExistence type="predicted"/>
<sequence>MELKNITISDLKDIQTQHAVIVVSDGKMKLGQLPAYGNVNITCHEKKVKQVKEEQATKF</sequence>
<evidence type="ECO:0000313" key="1">
    <source>
        <dbReference type="EMBL" id="BAK94180.1"/>
    </source>
</evidence>
<dbReference type="InterPro" id="IPR035530">
    <property type="entry name" value="PBSX_XtrA"/>
</dbReference>
<gene>
    <name evidence="1" type="ordered locus">TEH_08530</name>
</gene>
<dbReference type="Proteomes" id="UP000002663">
    <property type="component" value="Chromosome"/>
</dbReference>
<name>A0AAN1SFT6_TETHN</name>
<evidence type="ECO:0000313" key="2">
    <source>
        <dbReference type="Proteomes" id="UP000002663"/>
    </source>
</evidence>
<dbReference type="EMBL" id="AP012046">
    <property type="protein sequence ID" value="BAK94180.1"/>
    <property type="molecule type" value="Genomic_DNA"/>
</dbReference>
<reference evidence="1 2" key="1">
    <citation type="submission" date="2011-01" db="EMBL/GenBank/DDBJ databases">
        <title>Whole genome sequence of Tetragenococcus halophilus NBRC 12172.</title>
        <authorList>
            <person name="Nakazawa H."/>
            <person name="Omata S."/>
            <person name="Koga C."/>
            <person name="Watanabe Y."/>
            <person name="Katano Y."/>
            <person name="Ito N."/>
            <person name="Tsukatani N."/>
            <person name="Ankai A."/>
            <person name="Oguchi A."/>
            <person name="Fukui S."/>
            <person name="Yashiro I."/>
            <person name="Kamata S."/>
            <person name="Hashimoto Y."/>
            <person name="Yamazaki J."/>
            <person name="Taguchi H."/>
            <person name="Tanaka A."/>
            <person name="Koyama T."/>
            <person name="Ichige A."/>
            <person name="Hanya Y."/>
            <person name="Tanikawa S."/>
            <person name="Yamazaki S."/>
            <person name="Fujita N."/>
        </authorList>
    </citation>
    <scope>NUCLEOTIDE SEQUENCE [LARGE SCALE GENOMIC DNA]</scope>
    <source>
        <strain evidence="2">DSM 20338 / JCM 20259 / NCIMB 9735 / NBRC 12172</strain>
    </source>
</reference>